<dbReference type="InterPro" id="IPR009003">
    <property type="entry name" value="Peptidase_S1_PA"/>
</dbReference>
<dbReference type="PANTHER" id="PTHR24250">
    <property type="entry name" value="CHYMOTRYPSIN-RELATED"/>
    <property type="match status" value="1"/>
</dbReference>
<comment type="caution">
    <text evidence="4">The sequence shown here is derived from an EMBL/GenBank/DDBJ whole genome shotgun (WGS) entry which is preliminary data.</text>
</comment>
<organism evidence="4 5">
    <name type="scientific">Orchesella dallaii</name>
    <dbReference type="NCBI Taxonomy" id="48710"/>
    <lineage>
        <taxon>Eukaryota</taxon>
        <taxon>Metazoa</taxon>
        <taxon>Ecdysozoa</taxon>
        <taxon>Arthropoda</taxon>
        <taxon>Hexapoda</taxon>
        <taxon>Collembola</taxon>
        <taxon>Entomobryomorpha</taxon>
        <taxon>Entomobryoidea</taxon>
        <taxon>Orchesellidae</taxon>
        <taxon>Orchesellinae</taxon>
        <taxon>Orchesella</taxon>
    </lineage>
</organism>
<protein>
    <recommendedName>
        <fullName evidence="3">Peptidase S1 domain-containing protein</fullName>
    </recommendedName>
</protein>
<proteinExistence type="predicted"/>
<dbReference type="InterPro" id="IPR001314">
    <property type="entry name" value="Peptidase_S1A"/>
</dbReference>
<dbReference type="InterPro" id="IPR001254">
    <property type="entry name" value="Trypsin_dom"/>
</dbReference>
<sequence>MAKPPRHFSVAVTCIVILFQLIDVNCQLCNFSNGSHPCPDGYNEIYRAYMKNGKMKHRGCCHRNASDTEKMKIAGKAEGCQTAPCAPHQDQTTCEYLDDFVVNGTLLVYEETKRETCSNQMYHSGYRAYCCRPDSLEEALVSTYGAEPNEFPHMVGVSIRGHVCGGTIYNKRYIITAAHCVVNPATRTVTPVHPRKNYKVIIGTNLWSNDSPQNVYGVEQVIAHEGYSKKEGSAELQKLVTEEISNVDELRTYNDIALLRLDRDITFGPTVKALRLAESGFNPLDYAKTAVIAGWGTGESGRVIGYLQKANSVISSDEMCFQISDYKRFGELRDQLICLGGIVDGEYSPRTGEGDSGGPAICRRRDGKPVLCGIASFSIIRIECIRNEVDSNCHPGVFAEVAHFKKWIEENIPEGQDEETLFNGPLHGTPVSAPHQVRITSGTGKSCGGTLIQSDIVVTAAHCIMDDETTLLGDVKVITSQGITLELEGTPAVMPGFKKLQKPYISAENTKPGVERVVMRDNFYENDLAILRLKQNVPGVIPDQLPRLPEPYEKPQGAAMEFSVSTDAPQNGFSQRNFNILYKAECQKRMNRLGMLRLKSNVSDNIICGVEQYSGGSTCDRSLGGGLICEGNVLCGVQSFRLCEWALPNSFVDMSQWKGIVEKAIKVLRDK</sequence>
<dbReference type="SUPFAM" id="SSF50494">
    <property type="entry name" value="Trypsin-like serine proteases"/>
    <property type="match status" value="2"/>
</dbReference>
<reference evidence="4 5" key="1">
    <citation type="submission" date="2024-08" db="EMBL/GenBank/DDBJ databases">
        <authorList>
            <person name="Cucini C."/>
            <person name="Frati F."/>
        </authorList>
    </citation>
    <scope>NUCLEOTIDE SEQUENCE [LARGE SCALE GENOMIC DNA]</scope>
</reference>
<dbReference type="InterPro" id="IPR043504">
    <property type="entry name" value="Peptidase_S1_PA_chymotrypsin"/>
</dbReference>
<dbReference type="Gene3D" id="2.40.10.10">
    <property type="entry name" value="Trypsin-like serine proteases"/>
    <property type="match status" value="3"/>
</dbReference>
<dbReference type="Proteomes" id="UP001642540">
    <property type="component" value="Unassembled WGS sequence"/>
</dbReference>
<evidence type="ECO:0000313" key="5">
    <source>
        <dbReference type="Proteomes" id="UP001642540"/>
    </source>
</evidence>
<evidence type="ECO:0000313" key="4">
    <source>
        <dbReference type="EMBL" id="CAL8146232.1"/>
    </source>
</evidence>
<keyword evidence="2" id="KW-0732">Signal</keyword>
<evidence type="ECO:0000256" key="2">
    <source>
        <dbReference type="SAM" id="SignalP"/>
    </source>
</evidence>
<dbReference type="CDD" id="cd00190">
    <property type="entry name" value="Tryp_SPc"/>
    <property type="match status" value="1"/>
</dbReference>
<feature type="chain" id="PRO_5046967721" description="Peptidase S1 domain-containing protein" evidence="2">
    <location>
        <begin position="27"/>
        <end position="671"/>
    </location>
</feature>
<dbReference type="PROSITE" id="PS00134">
    <property type="entry name" value="TRYPSIN_HIS"/>
    <property type="match status" value="2"/>
</dbReference>
<dbReference type="PROSITE" id="PS50240">
    <property type="entry name" value="TRYPSIN_DOM"/>
    <property type="match status" value="2"/>
</dbReference>
<gene>
    <name evidence="4" type="ORF">ODALV1_LOCUS30748</name>
</gene>
<dbReference type="InterPro" id="IPR018114">
    <property type="entry name" value="TRYPSIN_HIS"/>
</dbReference>
<dbReference type="SMART" id="SM00020">
    <property type="entry name" value="Tryp_SPc"/>
    <property type="match status" value="1"/>
</dbReference>
<dbReference type="EMBL" id="CAXLJM020000164">
    <property type="protein sequence ID" value="CAL8146232.1"/>
    <property type="molecule type" value="Genomic_DNA"/>
</dbReference>
<feature type="signal peptide" evidence="2">
    <location>
        <begin position="1"/>
        <end position="26"/>
    </location>
</feature>
<evidence type="ECO:0000256" key="1">
    <source>
        <dbReference type="ARBA" id="ARBA00023157"/>
    </source>
</evidence>
<dbReference type="Pfam" id="PF00089">
    <property type="entry name" value="Trypsin"/>
    <property type="match status" value="2"/>
</dbReference>
<feature type="domain" description="Peptidase S1" evidence="3">
    <location>
        <begin position="421"/>
        <end position="666"/>
    </location>
</feature>
<feature type="domain" description="Peptidase S1" evidence="3">
    <location>
        <begin position="140"/>
        <end position="413"/>
    </location>
</feature>
<accession>A0ABP1S7V0</accession>
<keyword evidence="1" id="KW-1015">Disulfide bond</keyword>
<evidence type="ECO:0000259" key="3">
    <source>
        <dbReference type="PROSITE" id="PS50240"/>
    </source>
</evidence>
<dbReference type="PRINTS" id="PR00722">
    <property type="entry name" value="CHYMOTRYPSIN"/>
</dbReference>
<dbReference type="PANTHER" id="PTHR24250:SF27">
    <property type="entry name" value="ELASTASE 2 LIKE"/>
    <property type="match status" value="1"/>
</dbReference>
<keyword evidence="5" id="KW-1185">Reference proteome</keyword>
<name>A0ABP1S7V0_9HEXA</name>